<dbReference type="EMBL" id="JANKAS010000001">
    <property type="protein sequence ID" value="MCR1897402.1"/>
    <property type="molecule type" value="Genomic_DNA"/>
</dbReference>
<dbReference type="RefSeq" id="WP_257528810.1">
    <property type="nucleotide sequence ID" value="NZ_JANKAS010000001.1"/>
</dbReference>
<evidence type="ECO:0000313" key="2">
    <source>
        <dbReference type="Proteomes" id="UP001205748"/>
    </source>
</evidence>
<reference evidence="1" key="1">
    <citation type="submission" date="2022-07" db="EMBL/GenBank/DDBJ databases">
        <title>Enhanced cultured diversity of the mouse gut microbiota enables custom-made synthetic communities.</title>
        <authorList>
            <person name="Afrizal A."/>
        </authorList>
    </citation>
    <scope>NUCLEOTIDE SEQUENCE</scope>
    <source>
        <strain evidence="1">DSM 28593</strain>
    </source>
</reference>
<keyword evidence="2" id="KW-1185">Reference proteome</keyword>
<dbReference type="Proteomes" id="UP001205748">
    <property type="component" value="Unassembled WGS sequence"/>
</dbReference>
<sequence>MIARNIIVRGNIKRVCFSNTYYTFDGNGVFENSDEINKRSLLVYKKGSNLYDKALEYGITKNLIKYKDEVYYFIEKEKGKELYVLLIDIIHISGQSSIPTKINIPSDYIVDDYHLINTYEAFIEYNNLHGYPASLETNHSFFGDFLYSLFSVNFAEYSTSDFFDFFTLENKMHPHHYFYFLVFEGYLCLIDYKYSQLDFRDISPLADKWNELPFSL</sequence>
<comment type="caution">
    <text evidence="1">The sequence shown here is derived from an EMBL/GenBank/DDBJ whole genome shotgun (WGS) entry which is preliminary data.</text>
</comment>
<proteinExistence type="predicted"/>
<gene>
    <name evidence="1" type="ORF">NSA47_00165</name>
</gene>
<dbReference type="AlphaFoldDB" id="A0AAE3HC67"/>
<protein>
    <submittedName>
        <fullName evidence="1">Uncharacterized protein</fullName>
    </submittedName>
</protein>
<name>A0AAE3HC67_9FIRM</name>
<evidence type="ECO:0000313" key="1">
    <source>
        <dbReference type="EMBL" id="MCR1897402.1"/>
    </source>
</evidence>
<accession>A0AAE3HC67</accession>
<organism evidence="1 2">
    <name type="scientific">Irregularibacter muris</name>
    <dbReference type="NCBI Taxonomy" id="1796619"/>
    <lineage>
        <taxon>Bacteria</taxon>
        <taxon>Bacillati</taxon>
        <taxon>Bacillota</taxon>
        <taxon>Clostridia</taxon>
        <taxon>Eubacteriales</taxon>
        <taxon>Eubacteriaceae</taxon>
        <taxon>Irregularibacter</taxon>
    </lineage>
</organism>